<evidence type="ECO:0000256" key="1">
    <source>
        <dbReference type="SAM" id="Phobius"/>
    </source>
</evidence>
<protein>
    <recommendedName>
        <fullName evidence="4">Oxidoreductase molybdopterin-binding domain-containing protein</fullName>
    </recommendedName>
</protein>
<dbReference type="RefSeq" id="WP_148134147.1">
    <property type="nucleotide sequence ID" value="NZ_CP017634.1"/>
</dbReference>
<dbReference type="SUPFAM" id="SSF56524">
    <property type="entry name" value="Oxidoreductase molybdopterin-binding domain"/>
    <property type="match status" value="1"/>
</dbReference>
<dbReference type="Proteomes" id="UP000323521">
    <property type="component" value="Chromosome"/>
</dbReference>
<dbReference type="Gene3D" id="3.90.420.10">
    <property type="entry name" value="Oxidoreductase, molybdopterin-binding domain"/>
    <property type="match status" value="1"/>
</dbReference>
<proteinExistence type="predicted"/>
<organism evidence="2 3">
    <name type="scientific">Formimonas warabiya</name>
    <dbReference type="NCBI Taxonomy" id="1761012"/>
    <lineage>
        <taxon>Bacteria</taxon>
        <taxon>Bacillati</taxon>
        <taxon>Bacillota</taxon>
        <taxon>Clostridia</taxon>
        <taxon>Eubacteriales</taxon>
        <taxon>Peptococcaceae</taxon>
        <taxon>Candidatus Formimonas</taxon>
    </lineage>
</organism>
<gene>
    <name evidence="2" type="ORF">DCMF_09125</name>
</gene>
<dbReference type="KEGG" id="fwa:DCMF_09125"/>
<sequence length="177" mass="19851">MVLEAKRIGKENKILVLGVFLLILVIGVFSYLNRNPEDLKEGQILFKAGNTKLSVMTVDDLKKLPSVEKKMTVRTSRGDEEHLYTMTPLRGVLEAIDPKLTEEYEKIIARGIDGYTSGVTMSEVLEPDNVYLAYLDQGRPLPAQKVGAGTESVQVIICRDQFGQRFVKFLVSMEVEN</sequence>
<reference evidence="2 3" key="1">
    <citation type="submission" date="2016-10" db="EMBL/GenBank/DDBJ databases">
        <title>Complete Genome Sequence of Peptococcaceae strain DCMF.</title>
        <authorList>
            <person name="Edwards R.J."/>
            <person name="Holland S.I."/>
            <person name="Deshpande N.P."/>
            <person name="Wong Y.K."/>
            <person name="Ertan H."/>
            <person name="Manefield M."/>
            <person name="Russell T.L."/>
            <person name="Lee M.J."/>
        </authorList>
    </citation>
    <scope>NUCLEOTIDE SEQUENCE [LARGE SCALE GENOMIC DNA]</scope>
    <source>
        <strain evidence="2 3">DCMF</strain>
    </source>
</reference>
<accession>A0A3G1KR26</accession>
<evidence type="ECO:0000313" key="3">
    <source>
        <dbReference type="Proteomes" id="UP000323521"/>
    </source>
</evidence>
<keyword evidence="1" id="KW-0472">Membrane</keyword>
<evidence type="ECO:0008006" key="4">
    <source>
        <dbReference type="Google" id="ProtNLM"/>
    </source>
</evidence>
<dbReference type="EMBL" id="CP017634">
    <property type="protein sequence ID" value="ATW24911.1"/>
    <property type="molecule type" value="Genomic_DNA"/>
</dbReference>
<keyword evidence="1" id="KW-0812">Transmembrane</keyword>
<keyword evidence="3" id="KW-1185">Reference proteome</keyword>
<keyword evidence="1" id="KW-1133">Transmembrane helix</keyword>
<dbReference type="OrthoDB" id="1708196at2"/>
<feature type="transmembrane region" description="Helical" evidence="1">
    <location>
        <begin position="12"/>
        <end position="32"/>
    </location>
</feature>
<dbReference type="InterPro" id="IPR036374">
    <property type="entry name" value="OxRdtase_Mopterin-bd_sf"/>
</dbReference>
<evidence type="ECO:0000313" key="2">
    <source>
        <dbReference type="EMBL" id="ATW24911.1"/>
    </source>
</evidence>
<name>A0A3G1KR26_FORW1</name>
<dbReference type="AlphaFoldDB" id="A0A3G1KR26"/>